<evidence type="ECO:0000256" key="1">
    <source>
        <dbReference type="ARBA" id="ARBA00022714"/>
    </source>
</evidence>
<keyword evidence="10" id="KW-1185">Reference proteome</keyword>
<keyword evidence="4" id="KW-0411">Iron-sulfur</keyword>
<keyword evidence="3" id="KW-0408">Iron</keyword>
<keyword evidence="7" id="KW-0812">Transmembrane</keyword>
<gene>
    <name evidence="9" type="primary">petC_1</name>
    <name evidence="9" type="ORF">Enr17x_16780</name>
</gene>
<dbReference type="GO" id="GO:0046872">
    <property type="term" value="F:metal ion binding"/>
    <property type="evidence" value="ECO:0007669"/>
    <property type="project" value="UniProtKB-KW"/>
</dbReference>
<evidence type="ECO:0000313" key="10">
    <source>
        <dbReference type="Proteomes" id="UP000318313"/>
    </source>
</evidence>
<keyword evidence="1" id="KW-0001">2Fe-2S</keyword>
<dbReference type="EMBL" id="CP037452">
    <property type="protein sequence ID" value="QDV49657.1"/>
    <property type="molecule type" value="Genomic_DNA"/>
</dbReference>
<dbReference type="Proteomes" id="UP000318313">
    <property type="component" value="Chromosome"/>
</dbReference>
<dbReference type="PROSITE" id="PS51296">
    <property type="entry name" value="RIESKE"/>
    <property type="match status" value="1"/>
</dbReference>
<organism evidence="9 10">
    <name type="scientific">Gimesia fumaroli</name>
    <dbReference type="NCBI Taxonomy" id="2527976"/>
    <lineage>
        <taxon>Bacteria</taxon>
        <taxon>Pseudomonadati</taxon>
        <taxon>Planctomycetota</taxon>
        <taxon>Planctomycetia</taxon>
        <taxon>Planctomycetales</taxon>
        <taxon>Planctomycetaceae</taxon>
        <taxon>Gimesia</taxon>
    </lineage>
</organism>
<evidence type="ECO:0000256" key="2">
    <source>
        <dbReference type="ARBA" id="ARBA00022723"/>
    </source>
</evidence>
<reference evidence="9 10" key="1">
    <citation type="submission" date="2019-03" db="EMBL/GenBank/DDBJ databases">
        <title>Deep-cultivation of Planctomycetes and their phenomic and genomic characterization uncovers novel biology.</title>
        <authorList>
            <person name="Wiegand S."/>
            <person name="Jogler M."/>
            <person name="Boedeker C."/>
            <person name="Pinto D."/>
            <person name="Vollmers J."/>
            <person name="Rivas-Marin E."/>
            <person name="Kohn T."/>
            <person name="Peeters S.H."/>
            <person name="Heuer A."/>
            <person name="Rast P."/>
            <person name="Oberbeckmann S."/>
            <person name="Bunk B."/>
            <person name="Jeske O."/>
            <person name="Meyerdierks A."/>
            <person name="Storesund J.E."/>
            <person name="Kallscheuer N."/>
            <person name="Luecker S."/>
            <person name="Lage O.M."/>
            <person name="Pohl T."/>
            <person name="Merkel B.J."/>
            <person name="Hornburger P."/>
            <person name="Mueller R.-W."/>
            <person name="Bruemmer F."/>
            <person name="Labrenz M."/>
            <person name="Spormann A.M."/>
            <person name="Op den Camp H."/>
            <person name="Overmann J."/>
            <person name="Amann R."/>
            <person name="Jetten M.S.M."/>
            <person name="Mascher T."/>
            <person name="Medema M.H."/>
            <person name="Devos D.P."/>
            <person name="Kaster A.-K."/>
            <person name="Ovreas L."/>
            <person name="Rohde M."/>
            <person name="Galperin M.Y."/>
            <person name="Jogler C."/>
        </authorList>
    </citation>
    <scope>NUCLEOTIDE SEQUENCE [LARGE SCALE GENOMIC DNA]</scope>
    <source>
        <strain evidence="9 10">Enr17</strain>
    </source>
</reference>
<evidence type="ECO:0000256" key="5">
    <source>
        <dbReference type="ARBA" id="ARBA00023157"/>
    </source>
</evidence>
<keyword evidence="7" id="KW-1133">Transmembrane helix</keyword>
<dbReference type="CDD" id="cd03467">
    <property type="entry name" value="Rieske"/>
    <property type="match status" value="1"/>
</dbReference>
<proteinExistence type="predicted"/>
<evidence type="ECO:0000313" key="9">
    <source>
        <dbReference type="EMBL" id="QDV49657.1"/>
    </source>
</evidence>
<protein>
    <submittedName>
        <fullName evidence="9">Cytochrome b6-f complex iron-sulfur subunit</fullName>
    </submittedName>
</protein>
<dbReference type="InterPro" id="IPR005805">
    <property type="entry name" value="Rieske_Fe-S_prot_C"/>
</dbReference>
<evidence type="ECO:0000256" key="7">
    <source>
        <dbReference type="SAM" id="Phobius"/>
    </source>
</evidence>
<evidence type="ECO:0000256" key="6">
    <source>
        <dbReference type="ARBA" id="ARBA00034078"/>
    </source>
</evidence>
<keyword evidence="2" id="KW-0479">Metal-binding</keyword>
<feature type="transmembrane region" description="Helical" evidence="7">
    <location>
        <begin position="26"/>
        <end position="48"/>
    </location>
</feature>
<name>A0A518I980_9PLAN</name>
<dbReference type="GO" id="GO:0016020">
    <property type="term" value="C:membrane"/>
    <property type="evidence" value="ECO:0007669"/>
    <property type="project" value="InterPro"/>
</dbReference>
<dbReference type="InterPro" id="IPR036922">
    <property type="entry name" value="Rieske_2Fe-2S_sf"/>
</dbReference>
<dbReference type="Gene3D" id="2.102.10.10">
    <property type="entry name" value="Rieske [2Fe-2S] iron-sulphur domain"/>
    <property type="match status" value="1"/>
</dbReference>
<accession>A0A518I980</accession>
<keyword evidence="5" id="KW-1015">Disulfide bond</keyword>
<dbReference type="KEGG" id="gfm:Enr17x_16780"/>
<evidence type="ECO:0000256" key="4">
    <source>
        <dbReference type="ARBA" id="ARBA00023014"/>
    </source>
</evidence>
<comment type="cofactor">
    <cofactor evidence="6">
        <name>[2Fe-2S] cluster</name>
        <dbReference type="ChEBI" id="CHEBI:190135"/>
    </cofactor>
</comment>
<evidence type="ECO:0000259" key="8">
    <source>
        <dbReference type="PROSITE" id="PS51296"/>
    </source>
</evidence>
<dbReference type="GO" id="GO:0051537">
    <property type="term" value="F:2 iron, 2 sulfur cluster binding"/>
    <property type="evidence" value="ECO:0007669"/>
    <property type="project" value="UniProtKB-KW"/>
</dbReference>
<evidence type="ECO:0000256" key="3">
    <source>
        <dbReference type="ARBA" id="ARBA00023004"/>
    </source>
</evidence>
<dbReference type="PRINTS" id="PR00162">
    <property type="entry name" value="RIESKE"/>
</dbReference>
<dbReference type="AlphaFoldDB" id="A0A518I980"/>
<keyword evidence="7" id="KW-0472">Membrane</keyword>
<dbReference type="Pfam" id="PF00355">
    <property type="entry name" value="Rieske"/>
    <property type="match status" value="1"/>
</dbReference>
<dbReference type="InterPro" id="IPR014349">
    <property type="entry name" value="Rieske_Fe-S_prot"/>
</dbReference>
<dbReference type="RefSeq" id="WP_145307594.1">
    <property type="nucleotide sequence ID" value="NZ_CP037452.1"/>
</dbReference>
<sequence>MSDQQPPTPTDQPCCQLKRRTFLTRVSVILGAIIGFMIALPGIGYVLAPIFRKPKHKWRTVGKLDDFKVGGFVLVQYEDPSPVIWAGVTAKAGAWIRRASETEFIAFSINCRHLGCPVRWVDDPKLFMCPCHGGVYYEDGTVAAGPPPEPLYKLNVRIREGLVEIETEPTPLTLTTLT</sequence>
<dbReference type="InterPro" id="IPR017941">
    <property type="entry name" value="Rieske_2Fe-2S"/>
</dbReference>
<dbReference type="OrthoDB" id="9767869at2"/>
<dbReference type="SUPFAM" id="SSF50022">
    <property type="entry name" value="ISP domain"/>
    <property type="match status" value="1"/>
</dbReference>
<feature type="domain" description="Rieske" evidence="8">
    <location>
        <begin position="59"/>
        <end position="165"/>
    </location>
</feature>
<dbReference type="PANTHER" id="PTHR10134">
    <property type="entry name" value="CYTOCHROME B-C1 COMPLEX SUBUNIT RIESKE, MITOCHONDRIAL"/>
    <property type="match status" value="1"/>
</dbReference>